<dbReference type="AlphaFoldDB" id="H6SMA8"/>
<dbReference type="eggNOG" id="COG4770">
    <property type="taxonomic scope" value="Bacteria"/>
</dbReference>
<evidence type="ECO:0000256" key="4">
    <source>
        <dbReference type="ARBA" id="ARBA00023267"/>
    </source>
</evidence>
<evidence type="ECO:0000313" key="10">
    <source>
        <dbReference type="Proteomes" id="UP000033220"/>
    </source>
</evidence>
<name>H6SMA8_PARPM</name>
<dbReference type="FunFam" id="2.40.50.100:FF:000003">
    <property type="entry name" value="Acetyl-CoA carboxylase biotin carboxyl carrier protein"/>
    <property type="match status" value="1"/>
</dbReference>
<dbReference type="FunFam" id="3.30.1490.20:FF:000003">
    <property type="entry name" value="acetyl-CoA carboxylase isoform X1"/>
    <property type="match status" value="1"/>
</dbReference>
<feature type="domain" description="Biotin carboxylation" evidence="8">
    <location>
        <begin position="1"/>
        <end position="320"/>
    </location>
</feature>
<keyword evidence="3 5" id="KW-0067">ATP-binding</keyword>
<reference evidence="9 10" key="1">
    <citation type="submission" date="2012-02" db="EMBL/GenBank/DDBJ databases">
        <title>Shotgun genome sequence of Phaeospirillum photometricum DSM 122.</title>
        <authorList>
            <person name="Duquesne K."/>
            <person name="Sturgis J."/>
        </authorList>
    </citation>
    <scope>NUCLEOTIDE SEQUENCE [LARGE SCALE GENOMIC DNA]</scope>
    <source>
        <strain evidence="10">DSM122</strain>
    </source>
</reference>
<dbReference type="PATRIC" id="fig|1150469.3.peg.213"/>
<sequence>MCPWSPGFHEAEADDNALAEAATRLGFPVLIKASAGGGGKGMRVVTAAEDFAPALAAARREAKAAFGDDAVLLEKYLARPRHVEVQVFGDTHGGIVSLFDRDCSVQRRHQKVIEEAPAPGLAPDLRARMASAARAAAQAIGYYGAGTVEFLVEGDAFYFIEMNTRLQVEHPVTEMITGLDLVEWQLRVAAGLPLPLTQERISAQGHAFEARICAEDPARGFAPATGRLRVVRPPAASPHVRLDSGIEEGDIIGIHYDPLLAKLIVWDVDRTAALGRLKGALAALRVAGVATNLEFLGAVAAHPAFAAADLSTGFIETHAGALFPEPRPLEADTLVLAALFLVLTEQNQAARRRAASGDPTSPWHRADGWRINDRDAHALDLRDGSTPVRVGVHYRRDGGFTFTLPEGRAHAASGVLTAPGDLAADAATGDLVAEIDGLARRATVVRLGDDLVILADGRQHVVGLPGPTHDADADVGGSLVAPMPGRVVQVLVGVGDSVERGQPLMVLEAMKMETTIAAPQAGTVAEVLFGVGDAVDDGARLLVLEEAR</sequence>
<keyword evidence="4" id="KW-0092">Biotin</keyword>
<dbReference type="InterPro" id="IPR011761">
    <property type="entry name" value="ATP-grasp"/>
</dbReference>
<dbReference type="PANTHER" id="PTHR18866">
    <property type="entry name" value="CARBOXYLASE:PYRUVATE/ACETYL-COA/PROPIONYL-COA CARBOXYLASE"/>
    <property type="match status" value="1"/>
</dbReference>
<dbReference type="HOGENOM" id="CLU_000395_3_3_5"/>
<dbReference type="InterPro" id="IPR000089">
    <property type="entry name" value="Biotin_lipoyl"/>
</dbReference>
<dbReference type="PROSITE" id="PS00867">
    <property type="entry name" value="CPSASE_2"/>
    <property type="match status" value="1"/>
</dbReference>
<dbReference type="PROSITE" id="PS00188">
    <property type="entry name" value="BIOTIN"/>
    <property type="match status" value="1"/>
</dbReference>
<accession>H6SMA8</accession>
<dbReference type="EMBL" id="HE663493">
    <property type="protein sequence ID" value="CCG06791.1"/>
    <property type="molecule type" value="Genomic_DNA"/>
</dbReference>
<dbReference type="Gene3D" id="3.30.470.20">
    <property type="entry name" value="ATP-grasp fold, B domain"/>
    <property type="match status" value="1"/>
</dbReference>
<dbReference type="Proteomes" id="UP000033220">
    <property type="component" value="Chromosome DSM 122"/>
</dbReference>
<dbReference type="Pfam" id="PF00364">
    <property type="entry name" value="Biotin_lipoyl"/>
    <property type="match status" value="1"/>
</dbReference>
<keyword evidence="2 5" id="KW-0547">Nucleotide-binding</keyword>
<evidence type="ECO:0000256" key="5">
    <source>
        <dbReference type="PROSITE-ProRule" id="PRU00409"/>
    </source>
</evidence>
<evidence type="ECO:0000256" key="3">
    <source>
        <dbReference type="ARBA" id="ARBA00022840"/>
    </source>
</evidence>
<dbReference type="PROSITE" id="PS50979">
    <property type="entry name" value="BC"/>
    <property type="match status" value="1"/>
</dbReference>
<dbReference type="RefSeq" id="WP_014413431.1">
    <property type="nucleotide sequence ID" value="NC_017059.1"/>
</dbReference>
<dbReference type="PROSITE" id="PS50968">
    <property type="entry name" value="BIOTINYL_LIPOYL"/>
    <property type="match status" value="1"/>
</dbReference>
<dbReference type="InterPro" id="IPR005479">
    <property type="entry name" value="CPAse_ATP-bd"/>
</dbReference>
<dbReference type="SUPFAM" id="SSF56059">
    <property type="entry name" value="Glutathione synthetase ATP-binding domain-like"/>
    <property type="match status" value="1"/>
</dbReference>
<protein>
    <submittedName>
        <fullName evidence="9">3-methylcrotonoyl-CoA carboxylase, alpha subunit</fullName>
        <ecNumber evidence="9">6.4.1.4</ecNumber>
    </submittedName>
</protein>
<dbReference type="InterPro" id="IPR048429">
    <property type="entry name" value="MCC_alpha_BT"/>
</dbReference>
<dbReference type="SMART" id="SM00878">
    <property type="entry name" value="Biotin_carb_C"/>
    <property type="match status" value="1"/>
</dbReference>
<gene>
    <name evidence="9" type="ORF">RSPPHO_00165</name>
</gene>
<dbReference type="GO" id="GO:0004485">
    <property type="term" value="F:methylcrotonoyl-CoA carboxylase activity"/>
    <property type="evidence" value="ECO:0007669"/>
    <property type="project" value="UniProtKB-EC"/>
</dbReference>
<dbReference type="EC" id="6.4.1.4" evidence="9"/>
<evidence type="ECO:0000259" key="8">
    <source>
        <dbReference type="PROSITE" id="PS50979"/>
    </source>
</evidence>
<dbReference type="InterPro" id="IPR011053">
    <property type="entry name" value="Single_hybrid_motif"/>
</dbReference>
<dbReference type="InterPro" id="IPR011764">
    <property type="entry name" value="Biotin_carboxylation_dom"/>
</dbReference>
<evidence type="ECO:0000259" key="6">
    <source>
        <dbReference type="PROSITE" id="PS50968"/>
    </source>
</evidence>
<dbReference type="Pfam" id="PF02786">
    <property type="entry name" value="CPSase_L_D2"/>
    <property type="match status" value="1"/>
</dbReference>
<dbReference type="SUPFAM" id="SSF51230">
    <property type="entry name" value="Single hybrid motif"/>
    <property type="match status" value="1"/>
</dbReference>
<dbReference type="InterPro" id="IPR011054">
    <property type="entry name" value="Rudment_hybrid_motif"/>
</dbReference>
<evidence type="ECO:0000259" key="7">
    <source>
        <dbReference type="PROSITE" id="PS50975"/>
    </source>
</evidence>
<dbReference type="PROSITE" id="PS50975">
    <property type="entry name" value="ATP_GRASP"/>
    <property type="match status" value="1"/>
</dbReference>
<dbReference type="InterPro" id="IPR050856">
    <property type="entry name" value="Biotin_carboxylase_complex"/>
</dbReference>
<dbReference type="KEGG" id="rpm:RSPPHO_00165"/>
<dbReference type="PROSITE" id="PS00866">
    <property type="entry name" value="CPSASE_1"/>
    <property type="match status" value="1"/>
</dbReference>
<evidence type="ECO:0000256" key="1">
    <source>
        <dbReference type="ARBA" id="ARBA00022598"/>
    </source>
</evidence>
<dbReference type="Gene3D" id="2.40.50.100">
    <property type="match status" value="1"/>
</dbReference>
<evidence type="ECO:0000256" key="2">
    <source>
        <dbReference type="ARBA" id="ARBA00022741"/>
    </source>
</evidence>
<dbReference type="SUPFAM" id="SSF51246">
    <property type="entry name" value="Rudiment single hybrid motif"/>
    <property type="match status" value="1"/>
</dbReference>
<dbReference type="GO" id="GO:0005524">
    <property type="term" value="F:ATP binding"/>
    <property type="evidence" value="ECO:0007669"/>
    <property type="project" value="UniProtKB-UniRule"/>
</dbReference>
<organism evidence="9 10">
    <name type="scientific">Pararhodospirillum photometricum DSM 122</name>
    <dbReference type="NCBI Taxonomy" id="1150469"/>
    <lineage>
        <taxon>Bacteria</taxon>
        <taxon>Pseudomonadati</taxon>
        <taxon>Pseudomonadota</taxon>
        <taxon>Alphaproteobacteria</taxon>
        <taxon>Rhodospirillales</taxon>
        <taxon>Rhodospirillaceae</taxon>
        <taxon>Pararhodospirillum</taxon>
    </lineage>
</organism>
<dbReference type="InterPro" id="IPR005482">
    <property type="entry name" value="Biotin_COase_C"/>
</dbReference>
<dbReference type="CDD" id="cd06850">
    <property type="entry name" value="biotinyl_domain"/>
    <property type="match status" value="1"/>
</dbReference>
<dbReference type="STRING" id="1150469.RSPPHO_00165"/>
<dbReference type="InterPro" id="IPR001882">
    <property type="entry name" value="Biotin_BS"/>
</dbReference>
<dbReference type="GO" id="GO:0046872">
    <property type="term" value="F:metal ion binding"/>
    <property type="evidence" value="ECO:0007669"/>
    <property type="project" value="InterPro"/>
</dbReference>
<feature type="domain" description="Lipoyl-binding" evidence="6">
    <location>
        <begin position="459"/>
        <end position="545"/>
    </location>
</feature>
<dbReference type="Pfam" id="PF02785">
    <property type="entry name" value="Biotin_carb_C"/>
    <property type="match status" value="1"/>
</dbReference>
<evidence type="ECO:0000313" key="9">
    <source>
        <dbReference type="EMBL" id="CCG06791.1"/>
    </source>
</evidence>
<dbReference type="PANTHER" id="PTHR18866:SF33">
    <property type="entry name" value="METHYLCROTONOYL-COA CARBOXYLASE SUBUNIT ALPHA, MITOCHONDRIAL-RELATED"/>
    <property type="match status" value="1"/>
</dbReference>
<proteinExistence type="predicted"/>
<dbReference type="Gene3D" id="3.30.700.40">
    <property type="match status" value="1"/>
</dbReference>
<keyword evidence="10" id="KW-1185">Reference proteome</keyword>
<dbReference type="Pfam" id="PF21139">
    <property type="entry name" value="BT_MCC_alpha"/>
    <property type="match status" value="1"/>
</dbReference>
<feature type="domain" description="ATP-grasp" evidence="7">
    <location>
        <begin position="2"/>
        <end position="190"/>
    </location>
</feature>
<keyword evidence="1 9" id="KW-0436">Ligase</keyword>